<proteinExistence type="predicted"/>
<dbReference type="InterPro" id="IPR005201">
    <property type="entry name" value="TIM_ENGase"/>
</dbReference>
<evidence type="ECO:0000313" key="3">
    <source>
        <dbReference type="Proteomes" id="UP001175211"/>
    </source>
</evidence>
<keyword evidence="2" id="KW-0378">Hydrolase</keyword>
<reference evidence="2" key="1">
    <citation type="submission" date="2023-06" db="EMBL/GenBank/DDBJ databases">
        <authorList>
            <consortium name="Lawrence Berkeley National Laboratory"/>
            <person name="Ahrendt S."/>
            <person name="Sahu N."/>
            <person name="Indic B."/>
            <person name="Wong-Bajracharya J."/>
            <person name="Merenyi Z."/>
            <person name="Ke H.-M."/>
            <person name="Monk M."/>
            <person name="Kocsube S."/>
            <person name="Drula E."/>
            <person name="Lipzen A."/>
            <person name="Balint B."/>
            <person name="Henrissat B."/>
            <person name="Andreopoulos B."/>
            <person name="Martin F.M."/>
            <person name="Harder C.B."/>
            <person name="Rigling D."/>
            <person name="Ford K.L."/>
            <person name="Foster G.D."/>
            <person name="Pangilinan J."/>
            <person name="Papanicolaou A."/>
            <person name="Barry K."/>
            <person name="LaButti K."/>
            <person name="Viragh M."/>
            <person name="Koriabine M."/>
            <person name="Yan M."/>
            <person name="Riley R."/>
            <person name="Champramary S."/>
            <person name="Plett K.L."/>
            <person name="Tsai I.J."/>
            <person name="Slot J."/>
            <person name="Sipos G."/>
            <person name="Plett J."/>
            <person name="Nagy L.G."/>
            <person name="Grigoriev I.V."/>
        </authorList>
    </citation>
    <scope>NUCLEOTIDE SEQUENCE</scope>
    <source>
        <strain evidence="2">CCBAS 213</strain>
    </source>
</reference>
<dbReference type="GO" id="GO:0033925">
    <property type="term" value="F:mannosyl-glycoprotein endo-beta-N-acetylglucosaminidase activity"/>
    <property type="evidence" value="ECO:0007669"/>
    <property type="project" value="UniProtKB-EC"/>
</dbReference>
<evidence type="ECO:0000313" key="2">
    <source>
        <dbReference type="EMBL" id="KAK0455708.1"/>
    </source>
</evidence>
<name>A0AA39K7G3_ARMTA</name>
<organism evidence="2 3">
    <name type="scientific">Armillaria tabescens</name>
    <name type="common">Ringless honey mushroom</name>
    <name type="synonym">Agaricus tabescens</name>
    <dbReference type="NCBI Taxonomy" id="1929756"/>
    <lineage>
        <taxon>Eukaryota</taxon>
        <taxon>Fungi</taxon>
        <taxon>Dikarya</taxon>
        <taxon>Basidiomycota</taxon>
        <taxon>Agaricomycotina</taxon>
        <taxon>Agaricomycetes</taxon>
        <taxon>Agaricomycetidae</taxon>
        <taxon>Agaricales</taxon>
        <taxon>Marasmiineae</taxon>
        <taxon>Physalacriaceae</taxon>
        <taxon>Desarmillaria</taxon>
    </lineage>
</organism>
<dbReference type="GO" id="GO:0005829">
    <property type="term" value="C:cytosol"/>
    <property type="evidence" value="ECO:0007669"/>
    <property type="project" value="UniProtKB-SubCell"/>
</dbReference>
<dbReference type="InterPro" id="IPR032979">
    <property type="entry name" value="ENGase"/>
</dbReference>
<dbReference type="EMBL" id="JAUEPS010000024">
    <property type="protein sequence ID" value="KAK0455708.1"/>
    <property type="molecule type" value="Genomic_DNA"/>
</dbReference>
<dbReference type="Gene3D" id="3.20.20.80">
    <property type="entry name" value="Glycosidases"/>
    <property type="match status" value="1"/>
</dbReference>
<dbReference type="RefSeq" id="XP_060329218.1">
    <property type="nucleotide sequence ID" value="XM_060475676.1"/>
</dbReference>
<keyword evidence="3" id="KW-1185">Reference proteome</keyword>
<dbReference type="Proteomes" id="UP001175211">
    <property type="component" value="Unassembled WGS sequence"/>
</dbReference>
<dbReference type="AlphaFoldDB" id="A0AA39K7G3"/>
<comment type="caution">
    <text evidence="2">The sequence shown here is derived from an EMBL/GenBank/DDBJ whole genome shotgun (WGS) entry which is preliminary data.</text>
</comment>
<dbReference type="PANTHER" id="PTHR13246">
    <property type="entry name" value="ENDO BETA N-ACETYLGLUCOSAMINIDASE"/>
    <property type="match status" value="1"/>
</dbReference>
<feature type="domain" description="Cytosolic endo-beta-N-acetylglucosaminidase TIM barrel" evidence="1">
    <location>
        <begin position="80"/>
        <end position="395"/>
    </location>
</feature>
<sequence length="719" mass="79914">MPIRGSVVLENSPGYLIQYFKSLEELDAYTDKPTKKLTSPLKYYPRKLSAESSFKGNLLVKPQSVYVCHDYKVRTTTLTISFSHHRVTIPPHGWITAAHRQGVKMLGTLIFEGGAEADCLRLLVGQLPKSSTGPANHVSPHYARVLAELAAERGFEGYLLNFECPLQGSFEQTRALSLWITMLQSEMCNTVGPHAEVIWYDSVIVSGQLAWQDRLNSLNLPFFLSSQSFFSNYTWRNDYPNLTAQYFLSLDPALTESQMHFANKSLQDIYMGVDVWGRGSHGGGGFGSYKAITHISPDSLGLSVALFGQAWTWESEQDKPGWTWQQWWDYERTLWVGTTNNDEVSVPEVSKRKGEPDCTHGPFLPIASFFTHRAPPDPKHLPLHTTFSPGVGHAWWVNGVKVFESEKGWTDVDKQTSVGDLVWPRPAISWEGEDEEMFDGKIEAEPSICMDDAWNGGSSLRVSLTDQGERSVYRCVWLPVQSLSLSAQTTYEAIAIYKLDAAADLDVSLSVKSPSTEGSVTIMPQTENDTALAHGWVKVSIQISVPSSSSSASIGLVIAIVTEDPSEPLAASLLLGQLNVYRTPSPSSSFSPMLLWADYSPKDGKLTWEVATSLPAITLHPLTSPEDPVPLWDIQPYRVPSFVYYNIYASPFSSTTYARGPEDATWIGTSGYSGYSKTFFVENPNKTKTRFYVQGVTEHGEVLPWERCVFVDSPVDEGT</sequence>
<evidence type="ECO:0000259" key="1">
    <source>
        <dbReference type="Pfam" id="PF03644"/>
    </source>
</evidence>
<dbReference type="PANTHER" id="PTHR13246:SF1">
    <property type="entry name" value="CYTOSOLIC ENDO-BETA-N-ACETYLGLUCOSAMINIDASE"/>
    <property type="match status" value="1"/>
</dbReference>
<accession>A0AA39K7G3</accession>
<dbReference type="Pfam" id="PF03644">
    <property type="entry name" value="Glyco_hydro_85"/>
    <property type="match status" value="1"/>
</dbReference>
<dbReference type="GeneID" id="85359224"/>
<protein>
    <submittedName>
        <fullName evidence="2">Glycoside hydrolase family 85 protein</fullName>
    </submittedName>
</protein>
<dbReference type="Gene3D" id="2.60.120.260">
    <property type="entry name" value="Galactose-binding domain-like"/>
    <property type="match status" value="1"/>
</dbReference>
<gene>
    <name evidence="2" type="ORF">EV420DRAFT_1621238</name>
</gene>